<evidence type="ECO:0000313" key="13">
    <source>
        <dbReference type="EMBL" id="GGB04396.1"/>
    </source>
</evidence>
<dbReference type="PROSITE" id="PS50113">
    <property type="entry name" value="PAC"/>
    <property type="match status" value="1"/>
</dbReference>
<dbReference type="CDD" id="cd00130">
    <property type="entry name" value="PAS"/>
    <property type="match status" value="1"/>
</dbReference>
<evidence type="ECO:0000256" key="3">
    <source>
        <dbReference type="ARBA" id="ARBA00012438"/>
    </source>
</evidence>
<keyword evidence="5" id="KW-0808">Transferase</keyword>
<evidence type="ECO:0000256" key="1">
    <source>
        <dbReference type="ARBA" id="ARBA00000085"/>
    </source>
</evidence>
<dbReference type="Proteomes" id="UP000620596">
    <property type="component" value="Unassembled WGS sequence"/>
</dbReference>
<keyword evidence="9" id="KW-0902">Two-component regulatory system</keyword>
<dbReference type="EC" id="2.7.13.3" evidence="3"/>
<name>A0A916SL25_9BURK</name>
<keyword evidence="10" id="KW-0472">Membrane</keyword>
<dbReference type="GO" id="GO:0016020">
    <property type="term" value="C:membrane"/>
    <property type="evidence" value="ECO:0007669"/>
    <property type="project" value="UniProtKB-SubCell"/>
</dbReference>
<dbReference type="CDD" id="cd12914">
    <property type="entry name" value="PDC1_DGC_like"/>
    <property type="match status" value="1"/>
</dbReference>
<gene>
    <name evidence="13" type="ORF">GCM10011496_26710</name>
</gene>
<protein>
    <recommendedName>
        <fullName evidence="3">histidine kinase</fullName>
        <ecNumber evidence="3">2.7.13.3</ecNumber>
    </recommendedName>
</protein>
<dbReference type="InterPro" id="IPR029151">
    <property type="entry name" value="Sensor-like_sf"/>
</dbReference>
<keyword evidence="6" id="KW-0547">Nucleotide-binding</keyword>
<evidence type="ECO:0000256" key="4">
    <source>
        <dbReference type="ARBA" id="ARBA00022553"/>
    </source>
</evidence>
<dbReference type="Pfam" id="PF08447">
    <property type="entry name" value="PAS_3"/>
    <property type="match status" value="1"/>
</dbReference>
<evidence type="ECO:0000256" key="8">
    <source>
        <dbReference type="ARBA" id="ARBA00022840"/>
    </source>
</evidence>
<dbReference type="PANTHER" id="PTHR43304">
    <property type="entry name" value="PHYTOCHROME-LIKE PROTEIN CPH1"/>
    <property type="match status" value="1"/>
</dbReference>
<dbReference type="FunFam" id="3.30.450.20:FF:000099">
    <property type="entry name" value="Sensory box sensor histidine kinase"/>
    <property type="match status" value="1"/>
</dbReference>
<dbReference type="InterPro" id="IPR000014">
    <property type="entry name" value="PAS"/>
</dbReference>
<dbReference type="CDD" id="cd12915">
    <property type="entry name" value="PDC2_DGC_like"/>
    <property type="match status" value="1"/>
</dbReference>
<evidence type="ECO:0000256" key="5">
    <source>
        <dbReference type="ARBA" id="ARBA00022679"/>
    </source>
</evidence>
<evidence type="ECO:0000259" key="12">
    <source>
        <dbReference type="PROSITE" id="PS50113"/>
    </source>
</evidence>
<feature type="domain" description="PAC" evidence="12">
    <location>
        <begin position="407"/>
        <end position="459"/>
    </location>
</feature>
<dbReference type="SMART" id="SM00091">
    <property type="entry name" value="PAS"/>
    <property type="match status" value="1"/>
</dbReference>
<keyword evidence="10" id="KW-1133">Transmembrane helix</keyword>
<dbReference type="GO" id="GO:0004673">
    <property type="term" value="F:protein histidine kinase activity"/>
    <property type="evidence" value="ECO:0007669"/>
    <property type="project" value="UniProtKB-EC"/>
</dbReference>
<dbReference type="GO" id="GO:0005524">
    <property type="term" value="F:ATP binding"/>
    <property type="evidence" value="ECO:0007669"/>
    <property type="project" value="UniProtKB-KW"/>
</dbReference>
<dbReference type="SUPFAM" id="SSF55785">
    <property type="entry name" value="PYP-like sensor domain (PAS domain)"/>
    <property type="match status" value="1"/>
</dbReference>
<feature type="transmembrane region" description="Helical" evidence="10">
    <location>
        <begin position="29"/>
        <end position="51"/>
    </location>
</feature>
<reference evidence="13" key="2">
    <citation type="submission" date="2020-09" db="EMBL/GenBank/DDBJ databases">
        <authorList>
            <person name="Sun Q."/>
            <person name="Zhou Y."/>
        </authorList>
    </citation>
    <scope>NUCLEOTIDE SEQUENCE</scope>
    <source>
        <strain evidence="13">CGMCC 1.15322</strain>
    </source>
</reference>
<comment type="catalytic activity">
    <reaction evidence="1">
        <text>ATP + protein L-histidine = ADP + protein N-phospho-L-histidine.</text>
        <dbReference type="EC" id="2.7.13.3"/>
    </reaction>
</comment>
<organism evidence="13 14">
    <name type="scientific">Polaromonas eurypsychrophila</name>
    <dbReference type="NCBI Taxonomy" id="1614635"/>
    <lineage>
        <taxon>Bacteria</taxon>
        <taxon>Pseudomonadati</taxon>
        <taxon>Pseudomonadota</taxon>
        <taxon>Betaproteobacteria</taxon>
        <taxon>Burkholderiales</taxon>
        <taxon>Comamonadaceae</taxon>
        <taxon>Polaromonas</taxon>
    </lineage>
</organism>
<feature type="domain" description="PAS" evidence="11">
    <location>
        <begin position="334"/>
        <end position="404"/>
    </location>
</feature>
<keyword evidence="10" id="KW-0812">Transmembrane</keyword>
<evidence type="ECO:0000256" key="2">
    <source>
        <dbReference type="ARBA" id="ARBA00004370"/>
    </source>
</evidence>
<evidence type="ECO:0000256" key="9">
    <source>
        <dbReference type="ARBA" id="ARBA00023012"/>
    </source>
</evidence>
<dbReference type="AlphaFoldDB" id="A0A916SL25"/>
<dbReference type="InterPro" id="IPR001610">
    <property type="entry name" value="PAC"/>
</dbReference>
<dbReference type="Gene3D" id="3.30.450.20">
    <property type="entry name" value="PAS domain"/>
    <property type="match status" value="3"/>
</dbReference>
<proteinExistence type="predicted"/>
<feature type="transmembrane region" description="Helical" evidence="10">
    <location>
        <begin position="307"/>
        <end position="328"/>
    </location>
</feature>
<dbReference type="EMBL" id="BMIG01000009">
    <property type="protein sequence ID" value="GGB04396.1"/>
    <property type="molecule type" value="Genomic_DNA"/>
</dbReference>
<dbReference type="InterPro" id="IPR000700">
    <property type="entry name" value="PAS-assoc_C"/>
</dbReference>
<dbReference type="InterPro" id="IPR054327">
    <property type="entry name" value="His-kinase-like_sensor"/>
</dbReference>
<keyword evidence="14" id="KW-1185">Reference proteome</keyword>
<comment type="subcellular location">
    <subcellularLocation>
        <location evidence="2">Membrane</location>
    </subcellularLocation>
</comment>
<evidence type="ECO:0000256" key="10">
    <source>
        <dbReference type="SAM" id="Phobius"/>
    </source>
</evidence>
<evidence type="ECO:0000256" key="6">
    <source>
        <dbReference type="ARBA" id="ARBA00022741"/>
    </source>
</evidence>
<keyword evidence="7" id="KW-0418">Kinase</keyword>
<keyword evidence="4" id="KW-0597">Phosphoprotein</keyword>
<evidence type="ECO:0000256" key="7">
    <source>
        <dbReference type="ARBA" id="ARBA00022777"/>
    </source>
</evidence>
<dbReference type="PANTHER" id="PTHR43304:SF1">
    <property type="entry name" value="PAC DOMAIN-CONTAINING PROTEIN"/>
    <property type="match status" value="1"/>
</dbReference>
<evidence type="ECO:0000259" key="11">
    <source>
        <dbReference type="PROSITE" id="PS50112"/>
    </source>
</evidence>
<accession>A0A916SL25</accession>
<keyword evidence="8" id="KW-0067">ATP-binding</keyword>
<dbReference type="RefSeq" id="WP_188709006.1">
    <property type="nucleotide sequence ID" value="NZ_BMIG01000009.1"/>
</dbReference>
<dbReference type="GO" id="GO:0000160">
    <property type="term" value="P:phosphorelay signal transduction system"/>
    <property type="evidence" value="ECO:0007669"/>
    <property type="project" value="UniProtKB-KW"/>
</dbReference>
<dbReference type="PROSITE" id="PS50112">
    <property type="entry name" value="PAS"/>
    <property type="match status" value="1"/>
</dbReference>
<dbReference type="SUPFAM" id="SSF103190">
    <property type="entry name" value="Sensory domain-like"/>
    <property type="match status" value="1"/>
</dbReference>
<dbReference type="NCBIfam" id="TIGR00229">
    <property type="entry name" value="sensory_box"/>
    <property type="match status" value="1"/>
</dbReference>
<sequence>MRWPWLVDAASAPSQRPSGSPQPSIVRPIAWLVAGLFIVSACAVAIALYYLRGEALRSGEVLTQSLVQVIEEQTSRTFQTVDQRLQLTASQLQALQIEKRLDENSARIMLREQLKALPFVRAIWVLDAEGRIRFDSDTGNMGISLADREYFQIYKQNPATQFHLSSPVRSRSTGTWLISASRPIQTSSGAFLGVIVAAVEPRYFDKLWSGINLGEGGAIALFRKDGVLMMRSPMEESAMGKAFPDLPLFPEFAKNPQGIFTTTSAFDARVRMVAYRGLPPYPELIVLVGSPYDNVLAAWKRFATLTWLLWFAAAVTVTLLSVLLFRYAQQRERTEVRFRQLAQAMPQIVFITNASGLMVFINDQWSHVTGQPVEASLNGGWFKRVHPDDLAQTMEDFRNAIDTGQSMHNEHRLLCLDGTYRWQLARVLPNRDQSGRIVSWYGTSTDIDDLKQAEAATNAQANLLSMGGQLSRMGGWALELPTMRFIWSDEASLVLELPPGSTPVWRLRSACARHSRRHLPAG</sequence>
<dbReference type="InterPro" id="IPR013655">
    <property type="entry name" value="PAS_fold_3"/>
</dbReference>
<reference evidence="13" key="1">
    <citation type="journal article" date="2014" name="Int. J. Syst. Evol. Microbiol.">
        <title>Complete genome sequence of Corynebacterium casei LMG S-19264T (=DSM 44701T), isolated from a smear-ripened cheese.</title>
        <authorList>
            <consortium name="US DOE Joint Genome Institute (JGI-PGF)"/>
            <person name="Walter F."/>
            <person name="Albersmeier A."/>
            <person name="Kalinowski J."/>
            <person name="Ruckert C."/>
        </authorList>
    </citation>
    <scope>NUCLEOTIDE SEQUENCE</scope>
    <source>
        <strain evidence="13">CGMCC 1.15322</strain>
    </source>
</reference>
<dbReference type="InterPro" id="IPR052162">
    <property type="entry name" value="Sensor_kinase/Photoreceptor"/>
</dbReference>
<evidence type="ECO:0000313" key="14">
    <source>
        <dbReference type="Proteomes" id="UP000620596"/>
    </source>
</evidence>
<dbReference type="SMART" id="SM00086">
    <property type="entry name" value="PAC"/>
    <property type="match status" value="1"/>
</dbReference>
<dbReference type="Pfam" id="PF22588">
    <property type="entry name" value="dCache_1_like"/>
    <property type="match status" value="1"/>
</dbReference>
<dbReference type="InterPro" id="IPR035965">
    <property type="entry name" value="PAS-like_dom_sf"/>
</dbReference>
<comment type="caution">
    <text evidence="13">The sequence shown here is derived from an EMBL/GenBank/DDBJ whole genome shotgun (WGS) entry which is preliminary data.</text>
</comment>